<evidence type="ECO:0000256" key="2">
    <source>
        <dbReference type="ARBA" id="ARBA00022448"/>
    </source>
</evidence>
<keyword evidence="2" id="KW-0813">Transport</keyword>
<dbReference type="SUPFAM" id="SSF51735">
    <property type="entry name" value="NAD(P)-binding Rossmann-fold domains"/>
    <property type="match status" value="1"/>
</dbReference>
<dbReference type="Gene3D" id="3.40.50.720">
    <property type="entry name" value="NAD(P)-binding Rossmann-like Domain"/>
    <property type="match status" value="1"/>
</dbReference>
<feature type="transmembrane region" description="Helical" evidence="10">
    <location>
        <begin position="147"/>
        <end position="169"/>
    </location>
</feature>
<feature type="transmembrane region" description="Helical" evidence="10">
    <location>
        <begin position="355"/>
        <end position="375"/>
    </location>
</feature>
<evidence type="ECO:0000313" key="12">
    <source>
        <dbReference type="EMBL" id="SFV69111.1"/>
    </source>
</evidence>
<dbReference type="InterPro" id="IPR038770">
    <property type="entry name" value="Na+/solute_symporter_sf"/>
</dbReference>
<feature type="domain" description="RCK N-terminal" evidence="11">
    <location>
        <begin position="402"/>
        <end position="526"/>
    </location>
</feature>
<dbReference type="EMBL" id="FPHK01000128">
    <property type="protein sequence ID" value="SFV69111.1"/>
    <property type="molecule type" value="Genomic_DNA"/>
</dbReference>
<keyword evidence="5 10" id="KW-0812">Transmembrane</keyword>
<evidence type="ECO:0000256" key="5">
    <source>
        <dbReference type="ARBA" id="ARBA00022692"/>
    </source>
</evidence>
<dbReference type="InterPro" id="IPR006153">
    <property type="entry name" value="Cation/H_exchanger_TM"/>
</dbReference>
<dbReference type="InterPro" id="IPR036291">
    <property type="entry name" value="NAD(P)-bd_dom_sf"/>
</dbReference>
<dbReference type="GO" id="GO:0015297">
    <property type="term" value="F:antiporter activity"/>
    <property type="evidence" value="ECO:0007669"/>
    <property type="project" value="UniProtKB-KW"/>
</dbReference>
<dbReference type="Pfam" id="PF00999">
    <property type="entry name" value="Na_H_Exchanger"/>
    <property type="match status" value="1"/>
</dbReference>
<evidence type="ECO:0000256" key="6">
    <source>
        <dbReference type="ARBA" id="ARBA00022958"/>
    </source>
</evidence>
<dbReference type="AlphaFoldDB" id="A0A1W1CTX6"/>
<evidence type="ECO:0000256" key="9">
    <source>
        <dbReference type="ARBA" id="ARBA00023136"/>
    </source>
</evidence>
<feature type="transmembrane region" description="Helical" evidence="10">
    <location>
        <begin position="181"/>
        <end position="199"/>
    </location>
</feature>
<keyword evidence="4" id="KW-0633">Potassium transport</keyword>
<keyword evidence="3" id="KW-0050">Antiport</keyword>
<dbReference type="PROSITE" id="PS51201">
    <property type="entry name" value="RCK_N"/>
    <property type="match status" value="1"/>
</dbReference>
<dbReference type="GO" id="GO:0006813">
    <property type="term" value="P:potassium ion transport"/>
    <property type="evidence" value="ECO:0007669"/>
    <property type="project" value="UniProtKB-KW"/>
</dbReference>
<name>A0A1W1CTX6_9ZZZZ</name>
<feature type="transmembrane region" description="Helical" evidence="10">
    <location>
        <begin position="296"/>
        <end position="318"/>
    </location>
</feature>
<dbReference type="PANTHER" id="PTHR46157:SF4">
    <property type="entry name" value="K(+) EFFLUX ANTIPORTER 3, CHLOROPLASTIC"/>
    <property type="match status" value="1"/>
</dbReference>
<evidence type="ECO:0000256" key="10">
    <source>
        <dbReference type="SAM" id="Phobius"/>
    </source>
</evidence>
<keyword evidence="7 10" id="KW-1133">Transmembrane helix</keyword>
<dbReference type="Pfam" id="PF02254">
    <property type="entry name" value="TrkA_N"/>
    <property type="match status" value="1"/>
</dbReference>
<feature type="transmembrane region" description="Helical" evidence="10">
    <location>
        <begin position="114"/>
        <end position="135"/>
    </location>
</feature>
<evidence type="ECO:0000256" key="4">
    <source>
        <dbReference type="ARBA" id="ARBA00022538"/>
    </source>
</evidence>
<proteinExistence type="predicted"/>
<feature type="transmembrane region" description="Helical" evidence="10">
    <location>
        <begin position="6"/>
        <end position="23"/>
    </location>
</feature>
<feature type="transmembrane region" description="Helical" evidence="10">
    <location>
        <begin position="219"/>
        <end position="238"/>
    </location>
</feature>
<comment type="subcellular location">
    <subcellularLocation>
        <location evidence="1">Membrane</location>
        <topology evidence="1">Multi-pass membrane protein</topology>
    </subcellularLocation>
</comment>
<feature type="transmembrane region" description="Helical" evidence="10">
    <location>
        <begin position="272"/>
        <end position="290"/>
    </location>
</feature>
<feature type="transmembrane region" description="Helical" evidence="10">
    <location>
        <begin position="55"/>
        <end position="74"/>
    </location>
</feature>
<evidence type="ECO:0000256" key="1">
    <source>
        <dbReference type="ARBA" id="ARBA00004141"/>
    </source>
</evidence>
<organism evidence="12">
    <name type="scientific">hydrothermal vent metagenome</name>
    <dbReference type="NCBI Taxonomy" id="652676"/>
    <lineage>
        <taxon>unclassified sequences</taxon>
        <taxon>metagenomes</taxon>
        <taxon>ecological metagenomes</taxon>
    </lineage>
</organism>
<dbReference type="InterPro" id="IPR003148">
    <property type="entry name" value="RCK_N"/>
</dbReference>
<dbReference type="GO" id="GO:0005886">
    <property type="term" value="C:plasma membrane"/>
    <property type="evidence" value="ECO:0007669"/>
    <property type="project" value="TreeGrafter"/>
</dbReference>
<reference evidence="12" key="1">
    <citation type="submission" date="2016-10" db="EMBL/GenBank/DDBJ databases">
        <authorList>
            <person name="de Groot N.N."/>
        </authorList>
    </citation>
    <scope>NUCLEOTIDE SEQUENCE</scope>
</reference>
<dbReference type="Gene3D" id="1.20.1530.20">
    <property type="match status" value="1"/>
</dbReference>
<keyword evidence="9 10" id="KW-0472">Membrane</keyword>
<dbReference type="PANTHER" id="PTHR46157">
    <property type="entry name" value="K(+) EFFLUX ANTIPORTER 3, CHLOROPLASTIC"/>
    <property type="match status" value="1"/>
</dbReference>
<evidence type="ECO:0000256" key="8">
    <source>
        <dbReference type="ARBA" id="ARBA00023065"/>
    </source>
</evidence>
<evidence type="ECO:0000256" key="7">
    <source>
        <dbReference type="ARBA" id="ARBA00022989"/>
    </source>
</evidence>
<protein>
    <submittedName>
        <fullName evidence="12">Glutathione-regulated potassium-efflux system protein KefB</fullName>
    </submittedName>
</protein>
<feature type="transmembrane region" description="Helical" evidence="10">
    <location>
        <begin position="86"/>
        <end position="108"/>
    </location>
</feature>
<accession>A0A1W1CTX6</accession>
<evidence type="ECO:0000259" key="11">
    <source>
        <dbReference type="PROSITE" id="PS51201"/>
    </source>
</evidence>
<keyword evidence="6" id="KW-0630">Potassium</keyword>
<feature type="transmembrane region" description="Helical" evidence="10">
    <location>
        <begin position="330"/>
        <end position="349"/>
    </location>
</feature>
<gene>
    <name evidence="12" type="ORF">MNB_SM-6-1613</name>
</gene>
<sequence>MDNILLYLVAALGLSTVLNIFFIKLKISPIIGYIFTGTLLSYIFGLEHVAHSHELASVSEFGIVFLMFTIGLEISLSKMRTMKMLIFGNGIAQITLTTIAVYAVTNYFFNIDPISALIIALAFALSSTAVVLTYLKQSKEIYTSYGQRATGILIFQDIAVIPILILIAFLSSEADENISTILLHTFLSAFVILAFMFTAGRKLIEWLLHFSATSELDELFMASVLFIVTATSLLAAFMGFTYSLGAFIAGMIIAETRYHYKVEAGIEPFKDLLLGTFFVVVGMKIDVSMLVDNFFIILSIFVMVFLLKTLITFVVVAFTYKPLTGLKTGLAIAQVGEFSFVIFALASAGNLIDEQLASLLVLVVIVSMVITPFFIPHVKTIAEFIIRSKSSIPEVVELNERKDHIIVCGYGVVGKFVAKHLDEYGMSYIVIDNSPKHVKEALNRDLEVYLGDMSKRSIIEALHVKDAAAVIVTLDNPEKKQLICEAILEQTQEVNIIVKVVSQEERIRLKKLKVPLVVDGKVEVARVLVERAMSCQLNL</sequence>
<keyword evidence="8" id="KW-0406">Ion transport</keyword>
<feature type="transmembrane region" description="Helical" evidence="10">
    <location>
        <begin position="30"/>
        <end position="49"/>
    </location>
</feature>
<evidence type="ECO:0000256" key="3">
    <source>
        <dbReference type="ARBA" id="ARBA00022449"/>
    </source>
</evidence>
<dbReference type="GO" id="GO:1902600">
    <property type="term" value="P:proton transmembrane transport"/>
    <property type="evidence" value="ECO:0007669"/>
    <property type="project" value="InterPro"/>
</dbReference>